<dbReference type="Gene3D" id="3.30.700.10">
    <property type="entry name" value="Glycoprotein, Type 4 Pilin"/>
    <property type="match status" value="1"/>
</dbReference>
<sequence length="139" mass="15021">MKTKNGFTIVELLVVIAIIGLLSSLVLVQIQSSRARARDAEREEEIKSLQNALALYIVNSHNFPVGSGPLTGSDQVSLELIAKEALNQVPLDPLNTDPAGDPDYRYLYNSADGGTYTLTYWLETNSVSGKSAGQHFAAP</sequence>
<dbReference type="NCBIfam" id="TIGR02532">
    <property type="entry name" value="IV_pilin_GFxxxE"/>
    <property type="match status" value="1"/>
</dbReference>
<dbReference type="PANTHER" id="PTHR30093">
    <property type="entry name" value="GENERAL SECRETION PATHWAY PROTEIN G"/>
    <property type="match status" value="1"/>
</dbReference>
<evidence type="ECO:0000256" key="2">
    <source>
        <dbReference type="ARBA" id="ARBA00022481"/>
    </source>
</evidence>
<keyword evidence="5 6" id="KW-0472">Membrane</keyword>
<evidence type="ECO:0000256" key="4">
    <source>
        <dbReference type="ARBA" id="ARBA00022989"/>
    </source>
</evidence>
<keyword evidence="3 6" id="KW-0812">Transmembrane</keyword>
<evidence type="ECO:0000256" key="6">
    <source>
        <dbReference type="SAM" id="Phobius"/>
    </source>
</evidence>
<dbReference type="PRINTS" id="PR00813">
    <property type="entry name" value="BCTERIALGSPG"/>
</dbReference>
<dbReference type="Proteomes" id="UP000595618">
    <property type="component" value="Chromosome"/>
</dbReference>
<keyword evidence="4 6" id="KW-1133">Transmembrane helix</keyword>
<protein>
    <submittedName>
        <fullName evidence="7">Type II secretion system protein</fullName>
    </submittedName>
</protein>
<dbReference type="InterPro" id="IPR000983">
    <property type="entry name" value="Bac_GSPG_pilin"/>
</dbReference>
<dbReference type="GO" id="GO:0015628">
    <property type="term" value="P:protein secretion by the type II secretion system"/>
    <property type="evidence" value="ECO:0007669"/>
    <property type="project" value="InterPro"/>
</dbReference>
<dbReference type="Pfam" id="PF07963">
    <property type="entry name" value="N_methyl"/>
    <property type="match status" value="1"/>
</dbReference>
<dbReference type="AlphaFoldDB" id="A0A7T5RKB1"/>
<name>A0A7T5RKB1_9BACT</name>
<dbReference type="EMBL" id="CP066690">
    <property type="protein sequence ID" value="QQG45677.1"/>
    <property type="molecule type" value="Genomic_DNA"/>
</dbReference>
<gene>
    <name evidence="7" type="ORF">HYW89_02030</name>
</gene>
<organism evidence="7 8">
    <name type="scientific">Candidatus Sungiibacteriota bacterium</name>
    <dbReference type="NCBI Taxonomy" id="2750080"/>
    <lineage>
        <taxon>Bacteria</taxon>
        <taxon>Candidatus Sungiibacteriota</taxon>
    </lineage>
</organism>
<evidence type="ECO:0000256" key="1">
    <source>
        <dbReference type="ARBA" id="ARBA00004167"/>
    </source>
</evidence>
<dbReference type="InterPro" id="IPR012902">
    <property type="entry name" value="N_methyl_site"/>
</dbReference>
<evidence type="ECO:0000256" key="3">
    <source>
        <dbReference type="ARBA" id="ARBA00022692"/>
    </source>
</evidence>
<dbReference type="SUPFAM" id="SSF54523">
    <property type="entry name" value="Pili subunits"/>
    <property type="match status" value="1"/>
</dbReference>
<dbReference type="PANTHER" id="PTHR30093:SF44">
    <property type="entry name" value="TYPE II SECRETION SYSTEM CORE PROTEIN G"/>
    <property type="match status" value="1"/>
</dbReference>
<reference evidence="7 8" key="1">
    <citation type="submission" date="2020-07" db="EMBL/GenBank/DDBJ databases">
        <title>Huge and variable diversity of episymbiotic CPR bacteria and DPANN archaea in groundwater ecosystems.</title>
        <authorList>
            <person name="He C.Y."/>
            <person name="Keren R."/>
            <person name="Whittaker M."/>
            <person name="Farag I.F."/>
            <person name="Doudna J."/>
            <person name="Cate J.H.D."/>
            <person name="Banfield J.F."/>
        </authorList>
    </citation>
    <scope>NUCLEOTIDE SEQUENCE [LARGE SCALE GENOMIC DNA]</scope>
    <source>
        <strain evidence="7">NC_groundwater_541_Ag_S-0.1um_46_50</strain>
    </source>
</reference>
<evidence type="ECO:0000313" key="7">
    <source>
        <dbReference type="EMBL" id="QQG45677.1"/>
    </source>
</evidence>
<keyword evidence="2" id="KW-0488">Methylation</keyword>
<evidence type="ECO:0000313" key="8">
    <source>
        <dbReference type="Proteomes" id="UP000595618"/>
    </source>
</evidence>
<dbReference type="InterPro" id="IPR045584">
    <property type="entry name" value="Pilin-like"/>
</dbReference>
<evidence type="ECO:0000256" key="5">
    <source>
        <dbReference type="ARBA" id="ARBA00023136"/>
    </source>
</evidence>
<proteinExistence type="predicted"/>
<dbReference type="GO" id="GO:0016020">
    <property type="term" value="C:membrane"/>
    <property type="evidence" value="ECO:0007669"/>
    <property type="project" value="UniProtKB-SubCell"/>
</dbReference>
<dbReference type="GO" id="GO:0015627">
    <property type="term" value="C:type II protein secretion system complex"/>
    <property type="evidence" value="ECO:0007669"/>
    <property type="project" value="InterPro"/>
</dbReference>
<feature type="transmembrane region" description="Helical" evidence="6">
    <location>
        <begin position="6"/>
        <end position="28"/>
    </location>
</feature>
<accession>A0A7T5RKB1</accession>
<comment type="subcellular location">
    <subcellularLocation>
        <location evidence="1">Membrane</location>
        <topology evidence="1">Single-pass membrane protein</topology>
    </subcellularLocation>
</comment>